<feature type="transmembrane region" description="Helical" evidence="1">
    <location>
        <begin position="40"/>
        <end position="61"/>
    </location>
</feature>
<keyword evidence="1" id="KW-0472">Membrane</keyword>
<dbReference type="EMBL" id="PEXA01000039">
    <property type="protein sequence ID" value="PIU33220.1"/>
    <property type="molecule type" value="Genomic_DNA"/>
</dbReference>
<comment type="caution">
    <text evidence="2">The sequence shown here is derived from an EMBL/GenBank/DDBJ whole genome shotgun (WGS) entry which is preliminary data.</text>
</comment>
<dbReference type="AlphaFoldDB" id="A0A2M6YQ46"/>
<reference evidence="3" key="1">
    <citation type="submission" date="2017-09" db="EMBL/GenBank/DDBJ databases">
        <title>Depth-based differentiation of microbial function through sediment-hosted aquifers and enrichment of novel symbionts in the deep terrestrial subsurface.</title>
        <authorList>
            <person name="Probst A.J."/>
            <person name="Ladd B."/>
            <person name="Jarett J.K."/>
            <person name="Geller-Mcgrath D.E."/>
            <person name="Sieber C.M.K."/>
            <person name="Emerson J.B."/>
            <person name="Anantharaman K."/>
            <person name="Thomas B.C."/>
            <person name="Malmstrom R."/>
            <person name="Stieglmeier M."/>
            <person name="Klingl A."/>
            <person name="Woyke T."/>
            <person name="Ryan C.M."/>
            <person name="Banfield J.F."/>
        </authorList>
    </citation>
    <scope>NUCLEOTIDE SEQUENCE [LARGE SCALE GENOMIC DNA]</scope>
</reference>
<protein>
    <submittedName>
        <fullName evidence="2">Uncharacterized protein</fullName>
    </submittedName>
</protein>
<name>A0A2M6YQ46_9BACT</name>
<sequence length="81" mass="9774">MKKLGIFFEKVYLNYSSAKKKFVKTKRISKIYSFFKLVPWYLILLVLFPFVFLYGFISFVADIEDEEMRCKNIKSGKRIRN</sequence>
<evidence type="ECO:0000313" key="2">
    <source>
        <dbReference type="EMBL" id="PIU33220.1"/>
    </source>
</evidence>
<keyword evidence="1" id="KW-1133">Transmembrane helix</keyword>
<evidence type="ECO:0000313" key="3">
    <source>
        <dbReference type="Proteomes" id="UP000229559"/>
    </source>
</evidence>
<gene>
    <name evidence="2" type="ORF">COT04_01240</name>
</gene>
<accession>A0A2M6YQ46</accession>
<evidence type="ECO:0000256" key="1">
    <source>
        <dbReference type="SAM" id="Phobius"/>
    </source>
</evidence>
<dbReference type="Proteomes" id="UP000229559">
    <property type="component" value="Unassembled WGS sequence"/>
</dbReference>
<proteinExistence type="predicted"/>
<organism evidence="2 3">
    <name type="scientific">Candidatus Shapirobacteria bacterium CG07_land_8_20_14_0_80_39_12</name>
    <dbReference type="NCBI Taxonomy" id="1974480"/>
    <lineage>
        <taxon>Bacteria</taxon>
        <taxon>Candidatus Shapironibacteriota</taxon>
    </lineage>
</organism>
<keyword evidence="1" id="KW-0812">Transmembrane</keyword>